<gene>
    <name evidence="1" type="ORF">AVDCRST_MAG23-581</name>
</gene>
<reference evidence="1" key="1">
    <citation type="submission" date="2020-02" db="EMBL/GenBank/DDBJ databases">
        <authorList>
            <person name="Meier V. D."/>
        </authorList>
    </citation>
    <scope>NUCLEOTIDE SEQUENCE</scope>
    <source>
        <strain evidence="1">AVDCRST_MAG23</strain>
    </source>
</reference>
<protein>
    <submittedName>
        <fullName evidence="1">Uncharacterized protein</fullName>
    </submittedName>
</protein>
<dbReference type="AlphaFoldDB" id="A0A6J4TJZ1"/>
<organism evidence="1">
    <name type="scientific">uncultured Sphingosinicella sp</name>
    <dbReference type="NCBI Taxonomy" id="478748"/>
    <lineage>
        <taxon>Bacteria</taxon>
        <taxon>Pseudomonadati</taxon>
        <taxon>Pseudomonadota</taxon>
        <taxon>Alphaproteobacteria</taxon>
        <taxon>Sphingomonadales</taxon>
        <taxon>Sphingosinicellaceae</taxon>
        <taxon>Sphingosinicella</taxon>
        <taxon>environmental samples</taxon>
    </lineage>
</organism>
<evidence type="ECO:0000313" key="1">
    <source>
        <dbReference type="EMBL" id="CAA9525353.1"/>
    </source>
</evidence>
<sequence length="45" mass="5010">MPLAQLWLSLARERGREVLDLGDLVVFTKVVETERLTKAGQLLGS</sequence>
<name>A0A6J4TJZ1_9SPHN</name>
<proteinExistence type="predicted"/>
<dbReference type="EMBL" id="CADCWD010000017">
    <property type="protein sequence ID" value="CAA9525353.1"/>
    <property type="molecule type" value="Genomic_DNA"/>
</dbReference>
<feature type="non-terminal residue" evidence="1">
    <location>
        <position position="45"/>
    </location>
</feature>
<accession>A0A6J4TJZ1</accession>